<proteinExistence type="predicted"/>
<comment type="caution">
    <text evidence="8">The sequence shown here is derived from an EMBL/GenBank/DDBJ whole genome shotgun (WGS) entry which is preliminary data.</text>
</comment>
<keyword evidence="1" id="KW-0479">Metal-binding</keyword>
<organism evidence="8 9">
    <name type="scientific">Lachnellula suecica</name>
    <dbReference type="NCBI Taxonomy" id="602035"/>
    <lineage>
        <taxon>Eukaryota</taxon>
        <taxon>Fungi</taxon>
        <taxon>Dikarya</taxon>
        <taxon>Ascomycota</taxon>
        <taxon>Pezizomycotina</taxon>
        <taxon>Leotiomycetes</taxon>
        <taxon>Helotiales</taxon>
        <taxon>Lachnaceae</taxon>
        <taxon>Lachnellula</taxon>
    </lineage>
</organism>
<evidence type="ECO:0000256" key="5">
    <source>
        <dbReference type="ARBA" id="ARBA00023163"/>
    </source>
</evidence>
<dbReference type="PANTHER" id="PTHR36206:SF4">
    <property type="entry name" value="HYPOTHETICAL CONSERVED PROTEIN (EUROFUNG)-RELATED"/>
    <property type="match status" value="1"/>
</dbReference>
<evidence type="ECO:0000256" key="4">
    <source>
        <dbReference type="ARBA" id="ARBA00023125"/>
    </source>
</evidence>
<protein>
    <submittedName>
        <fullName evidence="8">Transcriptional regulatory protein moc3</fullName>
    </submittedName>
</protein>
<dbReference type="SUPFAM" id="SSF57701">
    <property type="entry name" value="Zn2/Cys6 DNA-binding domain"/>
    <property type="match status" value="1"/>
</dbReference>
<reference evidence="8 9" key="1">
    <citation type="submission" date="2018-05" db="EMBL/GenBank/DDBJ databases">
        <title>Genome sequencing and assembly of the regulated plant pathogen Lachnellula willkommii and related sister species for the development of diagnostic species identification markers.</title>
        <authorList>
            <person name="Giroux E."/>
            <person name="Bilodeau G."/>
        </authorList>
    </citation>
    <scope>NUCLEOTIDE SEQUENCE [LARGE SCALE GENOMIC DNA]</scope>
    <source>
        <strain evidence="8 9">CBS 268.59</strain>
    </source>
</reference>
<dbReference type="InterPro" id="IPR036864">
    <property type="entry name" value="Zn2-C6_fun-type_DNA-bd_sf"/>
</dbReference>
<dbReference type="OrthoDB" id="3172332at2759"/>
<dbReference type="GO" id="GO:0008270">
    <property type="term" value="F:zinc ion binding"/>
    <property type="evidence" value="ECO:0007669"/>
    <property type="project" value="InterPro"/>
</dbReference>
<dbReference type="InterPro" id="IPR001138">
    <property type="entry name" value="Zn2Cys6_DnaBD"/>
</dbReference>
<keyword evidence="3" id="KW-0805">Transcription regulation</keyword>
<feature type="non-terminal residue" evidence="8">
    <location>
        <position position="1"/>
    </location>
</feature>
<evidence type="ECO:0000256" key="6">
    <source>
        <dbReference type="ARBA" id="ARBA00023242"/>
    </source>
</evidence>
<sequence>MDSSSSKKPRASRPKVKTGCITCKQRRVKCDETKPECLRCSNFGRKCAGYPSKEESPPVKEMTLPVPRRLLSKAMQSSPSSSRSPSPSAIPLHARVASVARPLMPPGVVFQDEREYQYFCHFRDETSVELAAGFEPGLWNSLVLQACDNPSILRLTVATAALSLAKAPHSSSPDFEKDAHHQHALQQYGEALKGIREMVAMGQDSLRIALISALLIFCFESMHGDLGRAIAHVQSALDMIVKRISDSPRSYYFTRVNTIGRRGSGATIDDDLLTAFMRLDRPSLTLLSKRKENAPLLTTRIFTLLFSEEHLEIPRGFATIGEARIYLEDLKWRVLTTTQPPDTVKAFWEEDLDETSSPDLGSFPFQLKQWYEGPGVLNSSSNFALEFAHWHDAFSPLLNYAMSPAGEPMFIGAVTLH</sequence>
<keyword evidence="6" id="KW-0539">Nucleus</keyword>
<dbReference type="GO" id="GO:0000981">
    <property type="term" value="F:DNA-binding transcription factor activity, RNA polymerase II-specific"/>
    <property type="evidence" value="ECO:0007669"/>
    <property type="project" value="InterPro"/>
</dbReference>
<keyword evidence="4" id="KW-0238">DNA-binding</keyword>
<name>A0A8T9BWK1_9HELO</name>
<dbReference type="InterPro" id="IPR052360">
    <property type="entry name" value="Transcr_Regulatory_Proteins"/>
</dbReference>
<evidence type="ECO:0000256" key="1">
    <source>
        <dbReference type="ARBA" id="ARBA00022723"/>
    </source>
</evidence>
<dbReference type="CDD" id="cd00067">
    <property type="entry name" value="GAL4"/>
    <property type="match status" value="1"/>
</dbReference>
<accession>A0A8T9BWK1</accession>
<dbReference type="GO" id="GO:0003677">
    <property type="term" value="F:DNA binding"/>
    <property type="evidence" value="ECO:0007669"/>
    <property type="project" value="UniProtKB-KW"/>
</dbReference>
<dbReference type="AlphaFoldDB" id="A0A8T9BWK1"/>
<gene>
    <name evidence="8" type="primary">moc3_4</name>
    <name evidence="8" type="ORF">LSUE1_G010115</name>
</gene>
<keyword evidence="9" id="KW-1185">Reference proteome</keyword>
<evidence type="ECO:0000313" key="9">
    <source>
        <dbReference type="Proteomes" id="UP000469558"/>
    </source>
</evidence>
<dbReference type="SMART" id="SM00066">
    <property type="entry name" value="GAL4"/>
    <property type="match status" value="1"/>
</dbReference>
<keyword evidence="2" id="KW-0862">Zinc</keyword>
<dbReference type="PROSITE" id="PS00463">
    <property type="entry name" value="ZN2_CY6_FUNGAL_1"/>
    <property type="match status" value="1"/>
</dbReference>
<dbReference type="Pfam" id="PF00172">
    <property type="entry name" value="Zn_clus"/>
    <property type="match status" value="1"/>
</dbReference>
<dbReference type="PANTHER" id="PTHR36206">
    <property type="entry name" value="ASPERCRYPTIN BIOSYNTHESIS CLUSTER-SPECIFIC TRANSCRIPTION REGULATOR ATNN-RELATED"/>
    <property type="match status" value="1"/>
</dbReference>
<evidence type="ECO:0000256" key="3">
    <source>
        <dbReference type="ARBA" id="ARBA00023015"/>
    </source>
</evidence>
<evidence type="ECO:0000313" key="8">
    <source>
        <dbReference type="EMBL" id="TVY65763.1"/>
    </source>
</evidence>
<dbReference type="PROSITE" id="PS50048">
    <property type="entry name" value="ZN2_CY6_FUNGAL_2"/>
    <property type="match status" value="1"/>
</dbReference>
<dbReference type="EMBL" id="QGMK01001609">
    <property type="protein sequence ID" value="TVY65763.1"/>
    <property type="molecule type" value="Genomic_DNA"/>
</dbReference>
<evidence type="ECO:0000256" key="2">
    <source>
        <dbReference type="ARBA" id="ARBA00022833"/>
    </source>
</evidence>
<dbReference type="Gene3D" id="4.10.240.10">
    <property type="entry name" value="Zn(2)-C6 fungal-type DNA-binding domain"/>
    <property type="match status" value="1"/>
</dbReference>
<evidence type="ECO:0000259" key="7">
    <source>
        <dbReference type="PROSITE" id="PS50048"/>
    </source>
</evidence>
<dbReference type="Proteomes" id="UP000469558">
    <property type="component" value="Unassembled WGS sequence"/>
</dbReference>
<feature type="domain" description="Zn(2)-C6 fungal-type" evidence="7">
    <location>
        <begin position="19"/>
        <end position="47"/>
    </location>
</feature>
<keyword evidence="5" id="KW-0804">Transcription</keyword>